<feature type="compositionally biased region" description="Basic and acidic residues" evidence="1">
    <location>
        <begin position="667"/>
        <end position="676"/>
    </location>
</feature>
<feature type="region of interest" description="Disordered" evidence="1">
    <location>
        <begin position="655"/>
        <end position="676"/>
    </location>
</feature>
<proteinExistence type="predicted"/>
<dbReference type="EMBL" id="JADOXO010000004">
    <property type="protein sequence ID" value="KAF9821445.1"/>
    <property type="molecule type" value="Genomic_DNA"/>
</dbReference>
<sequence length="676" mass="77045">MSKSALQRLRLPKCARTALRLPVHHLHTSVPTRIAVTLSPGDIWDFAITGNDPKETLIAAKLSDLHLVLTQERPKPDRVWGCYLDLLNFLGFQKLPVEIHRAVLRHCTPPASELRVAALRHMPGVRRVRGTHHHEGRFQAIIRNMRSSGSTPSLDDYHFILEQFAAVGYHEGVMQVLGEVSRLSLPKTQKTYGLCLQALCHRLTLPCWFETRPSLVAEVTRSCLELLEEMRSENMPLTSLNVGLALRILKETSKIDDWAKLLKVAYGIDMSYPDRPPLELWDQAVSGVPNGLVFPDPLPFSTAALNTTIDMLGRSGEISKLIQAFEVLTTPLPSQASNFSPSFDDEDEDDFGVSNPKVAPYRTPYAEPNTMTYQTLLKWISRHGHIALGRHYILQAIALEKRVLHKLWLDLRHKPMKEIAAPRFAVNRNMLLSVYAEAVRNKNTEILRWVFEKAGQVIKTKRKHLRHSLETCERRRITAQRLLKDEEAPLAASDVEPLSTNNDASFSTFFTPTSTPDEHVAKTVEVPAMPYFDVDLDNPSRSQKLSRPFNIDLHIRLLEEEIEKLWDFYEHAADNLGRISQRVKERLGRRVWKEKDVYMRDERRRVHVGRAKWKDTVHFKPTRTRLPYTQRVPLRNYASELVPGSVATTRGIMTTGARHRLSGSSSHSRESVSSDS</sequence>
<accession>A0A8H7PBI7</accession>
<gene>
    <name evidence="2" type="ORF">IEO21_00691</name>
</gene>
<evidence type="ECO:0000313" key="2">
    <source>
        <dbReference type="EMBL" id="KAF9821445.1"/>
    </source>
</evidence>
<comment type="caution">
    <text evidence="2">The sequence shown here is derived from an EMBL/GenBank/DDBJ whole genome shotgun (WGS) entry which is preliminary data.</text>
</comment>
<dbReference type="AlphaFoldDB" id="A0A8H7PBI7"/>
<evidence type="ECO:0000256" key="1">
    <source>
        <dbReference type="SAM" id="MobiDB-lite"/>
    </source>
</evidence>
<name>A0A8H7PBI7_9APHY</name>
<evidence type="ECO:0000313" key="3">
    <source>
        <dbReference type="Proteomes" id="UP000639403"/>
    </source>
</evidence>
<reference evidence="2" key="2">
    <citation type="journal article" name="Front. Microbiol.">
        <title>Degradative Capacity of Two Strains of Rhodonia placenta: From Phenotype to Genotype.</title>
        <authorList>
            <person name="Kolle M."/>
            <person name="Horta M.A.C."/>
            <person name="Nowrousian M."/>
            <person name="Ohm R.A."/>
            <person name="Benz J.P."/>
            <person name="Pilgard A."/>
        </authorList>
    </citation>
    <scope>NUCLEOTIDE SEQUENCE</scope>
    <source>
        <strain evidence="2">FPRL280</strain>
    </source>
</reference>
<dbReference type="Proteomes" id="UP000639403">
    <property type="component" value="Unassembled WGS sequence"/>
</dbReference>
<reference evidence="2" key="1">
    <citation type="submission" date="2020-11" db="EMBL/GenBank/DDBJ databases">
        <authorList>
            <person name="Koelle M."/>
            <person name="Horta M.A.C."/>
            <person name="Nowrousian M."/>
            <person name="Ohm R.A."/>
            <person name="Benz P."/>
            <person name="Pilgard A."/>
        </authorList>
    </citation>
    <scope>NUCLEOTIDE SEQUENCE</scope>
    <source>
        <strain evidence="2">FPRL280</strain>
    </source>
</reference>
<protein>
    <submittedName>
        <fullName evidence="2">Uncharacterized protein</fullName>
    </submittedName>
</protein>
<organism evidence="2 3">
    <name type="scientific">Rhodonia placenta</name>
    <dbReference type="NCBI Taxonomy" id="104341"/>
    <lineage>
        <taxon>Eukaryota</taxon>
        <taxon>Fungi</taxon>
        <taxon>Dikarya</taxon>
        <taxon>Basidiomycota</taxon>
        <taxon>Agaricomycotina</taxon>
        <taxon>Agaricomycetes</taxon>
        <taxon>Polyporales</taxon>
        <taxon>Adustoporiaceae</taxon>
        <taxon>Rhodonia</taxon>
    </lineage>
</organism>